<dbReference type="AlphaFoldDB" id="A0AAN7W4Q3"/>
<proteinExistence type="predicted"/>
<accession>A0AAN7W4Q3</accession>
<feature type="compositionally biased region" description="Basic and acidic residues" evidence="1">
    <location>
        <begin position="38"/>
        <end position="51"/>
    </location>
</feature>
<gene>
    <name evidence="2" type="ORF">LTR97_007367</name>
</gene>
<reference evidence="2" key="1">
    <citation type="submission" date="2023-08" db="EMBL/GenBank/DDBJ databases">
        <title>Black Yeasts Isolated from many extreme environments.</title>
        <authorList>
            <person name="Coleine C."/>
            <person name="Stajich J.E."/>
            <person name="Selbmann L."/>
        </authorList>
    </citation>
    <scope>NUCLEOTIDE SEQUENCE</scope>
    <source>
        <strain evidence="2">CCFEE 5810</strain>
    </source>
</reference>
<evidence type="ECO:0000313" key="3">
    <source>
        <dbReference type="Proteomes" id="UP001310594"/>
    </source>
</evidence>
<dbReference type="EMBL" id="JAVRQU010000011">
    <property type="protein sequence ID" value="KAK5697232.1"/>
    <property type="molecule type" value="Genomic_DNA"/>
</dbReference>
<name>A0AAN7W4Q3_9PEZI</name>
<feature type="compositionally biased region" description="Polar residues" evidence="1">
    <location>
        <begin position="22"/>
        <end position="37"/>
    </location>
</feature>
<comment type="caution">
    <text evidence="2">The sequence shown here is derived from an EMBL/GenBank/DDBJ whole genome shotgun (WGS) entry which is preliminary data.</text>
</comment>
<feature type="region of interest" description="Disordered" evidence="1">
    <location>
        <begin position="107"/>
        <end position="138"/>
    </location>
</feature>
<feature type="compositionally biased region" description="Low complexity" evidence="1">
    <location>
        <begin position="1"/>
        <end position="16"/>
    </location>
</feature>
<evidence type="ECO:0000313" key="2">
    <source>
        <dbReference type="EMBL" id="KAK5697232.1"/>
    </source>
</evidence>
<protein>
    <submittedName>
        <fullName evidence="2">Uncharacterized protein</fullName>
    </submittedName>
</protein>
<dbReference type="Proteomes" id="UP001310594">
    <property type="component" value="Unassembled WGS sequence"/>
</dbReference>
<evidence type="ECO:0000256" key="1">
    <source>
        <dbReference type="SAM" id="MobiDB-lite"/>
    </source>
</evidence>
<organism evidence="2 3">
    <name type="scientific">Elasticomyces elasticus</name>
    <dbReference type="NCBI Taxonomy" id="574655"/>
    <lineage>
        <taxon>Eukaryota</taxon>
        <taxon>Fungi</taxon>
        <taxon>Dikarya</taxon>
        <taxon>Ascomycota</taxon>
        <taxon>Pezizomycotina</taxon>
        <taxon>Dothideomycetes</taxon>
        <taxon>Dothideomycetidae</taxon>
        <taxon>Mycosphaerellales</taxon>
        <taxon>Teratosphaeriaceae</taxon>
        <taxon>Elasticomyces</taxon>
    </lineage>
</organism>
<sequence>MATTTSTIATAIAVTTNRHTKPTLQRKSTTPLQPPRSNSHERRMLKNRPTDEPPYIKLKLLMPEPAADHGEDPAARVEEVQFFNYLLFRNRMNKDWRTISVFSDFDEDMGPPLSPLEAQFDQQDDDDESSISAPPHGV</sequence>
<feature type="region of interest" description="Disordered" evidence="1">
    <location>
        <begin position="1"/>
        <end position="55"/>
    </location>
</feature>